<proteinExistence type="inferred from homology"/>
<dbReference type="Pfam" id="PF08016">
    <property type="entry name" value="PKD_channel"/>
    <property type="match status" value="1"/>
</dbReference>
<evidence type="ECO:0000256" key="8">
    <source>
        <dbReference type="SAM" id="Phobius"/>
    </source>
</evidence>
<dbReference type="Pfam" id="PF20519">
    <property type="entry name" value="Polycystin_dom"/>
    <property type="match status" value="1"/>
</dbReference>
<dbReference type="GO" id="GO:0005262">
    <property type="term" value="F:calcium channel activity"/>
    <property type="evidence" value="ECO:0007669"/>
    <property type="project" value="TreeGrafter"/>
</dbReference>
<evidence type="ECO:0000256" key="4">
    <source>
        <dbReference type="ARBA" id="ARBA00022729"/>
    </source>
</evidence>
<accession>A0A7I8WBE2</accession>
<keyword evidence="3 8" id="KW-0812">Transmembrane</keyword>
<dbReference type="SUPFAM" id="SSF49723">
    <property type="entry name" value="Lipase/lipooxygenase domain (PLAT/LH2 domain)"/>
    <property type="match status" value="1"/>
</dbReference>
<feature type="transmembrane region" description="Helical" evidence="8">
    <location>
        <begin position="1779"/>
        <end position="1799"/>
    </location>
</feature>
<keyword evidence="6 8" id="KW-0472">Membrane</keyword>
<dbReference type="PANTHER" id="PTHR10877:SF194">
    <property type="entry name" value="LOCATION OF VULVA DEFECTIVE 1"/>
    <property type="match status" value="1"/>
</dbReference>
<feature type="transmembrane region" description="Helical" evidence="8">
    <location>
        <begin position="1991"/>
        <end position="2013"/>
    </location>
</feature>
<evidence type="ECO:0000313" key="11">
    <source>
        <dbReference type="Proteomes" id="UP000549394"/>
    </source>
</evidence>
<dbReference type="OrthoDB" id="263481at2759"/>
<feature type="transmembrane region" description="Helical" evidence="8">
    <location>
        <begin position="2099"/>
        <end position="2116"/>
    </location>
</feature>
<keyword evidence="11" id="KW-1185">Reference proteome</keyword>
<keyword evidence="4" id="KW-0732">Signal</keyword>
<protein>
    <submittedName>
        <fullName evidence="10">DgyrCDS13672</fullName>
    </submittedName>
</protein>
<comment type="similarity">
    <text evidence="2">Belongs to the polycystin family.</text>
</comment>
<dbReference type="CDD" id="cd00146">
    <property type="entry name" value="PKD"/>
    <property type="match status" value="1"/>
</dbReference>
<evidence type="ECO:0000313" key="10">
    <source>
        <dbReference type="EMBL" id="CAD5125453.1"/>
    </source>
</evidence>
<dbReference type="PANTHER" id="PTHR10877">
    <property type="entry name" value="POLYCYSTIN FAMILY MEMBER"/>
    <property type="match status" value="1"/>
</dbReference>
<gene>
    <name evidence="10" type="ORF">DGYR_LOCUS12827</name>
</gene>
<evidence type="ECO:0000256" key="5">
    <source>
        <dbReference type="ARBA" id="ARBA00022989"/>
    </source>
</evidence>
<dbReference type="InterPro" id="IPR051223">
    <property type="entry name" value="Polycystin"/>
</dbReference>
<reference evidence="10 11" key="1">
    <citation type="submission" date="2020-08" db="EMBL/GenBank/DDBJ databases">
        <authorList>
            <person name="Hejnol A."/>
        </authorList>
    </citation>
    <scope>NUCLEOTIDE SEQUENCE [LARGE SCALE GENOMIC DNA]</scope>
</reference>
<comment type="caution">
    <text evidence="7">Lacks conserved residue(s) required for the propagation of feature annotation.</text>
</comment>
<dbReference type="Proteomes" id="UP000549394">
    <property type="component" value="Unassembled WGS sequence"/>
</dbReference>
<comment type="subcellular location">
    <subcellularLocation>
        <location evidence="1">Membrane</location>
        <topology evidence="1">Multi-pass membrane protein</topology>
    </subcellularLocation>
</comment>
<dbReference type="GO" id="GO:0016020">
    <property type="term" value="C:membrane"/>
    <property type="evidence" value="ECO:0007669"/>
    <property type="project" value="UniProtKB-SubCell"/>
</dbReference>
<name>A0A7I8WBE2_9ANNE</name>
<evidence type="ECO:0000256" key="2">
    <source>
        <dbReference type="ARBA" id="ARBA00007200"/>
    </source>
</evidence>
<feature type="transmembrane region" description="Helical" evidence="8">
    <location>
        <begin position="2430"/>
        <end position="2452"/>
    </location>
</feature>
<dbReference type="InterPro" id="IPR013122">
    <property type="entry name" value="PKD1_2_channel"/>
</dbReference>
<evidence type="ECO:0000256" key="7">
    <source>
        <dbReference type="PROSITE-ProRule" id="PRU00152"/>
    </source>
</evidence>
<dbReference type="Gene3D" id="2.60.60.20">
    <property type="entry name" value="PLAT/LH2 domain"/>
    <property type="match status" value="1"/>
</dbReference>
<dbReference type="InterPro" id="IPR036392">
    <property type="entry name" value="PLAT/LH2_dom_sf"/>
</dbReference>
<dbReference type="InterPro" id="IPR001024">
    <property type="entry name" value="PLAT/LH2_dom"/>
</dbReference>
<dbReference type="InterPro" id="IPR022409">
    <property type="entry name" value="PKD/Chitinase_dom"/>
</dbReference>
<organism evidence="10 11">
    <name type="scientific">Dimorphilus gyrociliatus</name>
    <dbReference type="NCBI Taxonomy" id="2664684"/>
    <lineage>
        <taxon>Eukaryota</taxon>
        <taxon>Metazoa</taxon>
        <taxon>Spiralia</taxon>
        <taxon>Lophotrochozoa</taxon>
        <taxon>Annelida</taxon>
        <taxon>Polychaeta</taxon>
        <taxon>Polychaeta incertae sedis</taxon>
        <taxon>Dinophilidae</taxon>
        <taxon>Dimorphilus</taxon>
    </lineage>
</organism>
<feature type="transmembrane region" description="Helical" evidence="8">
    <location>
        <begin position="2389"/>
        <end position="2409"/>
    </location>
</feature>
<dbReference type="EMBL" id="CAJFCJ010000026">
    <property type="protein sequence ID" value="CAD5125453.1"/>
    <property type="molecule type" value="Genomic_DNA"/>
</dbReference>
<comment type="caution">
    <text evidence="10">The sequence shown here is derived from an EMBL/GenBank/DDBJ whole genome shotgun (WGS) entry which is preliminary data.</text>
</comment>
<dbReference type="InterPro" id="IPR046791">
    <property type="entry name" value="Polycystin_dom"/>
</dbReference>
<evidence type="ECO:0000259" key="9">
    <source>
        <dbReference type="PROSITE" id="PS50095"/>
    </source>
</evidence>
<dbReference type="Pfam" id="PF02010">
    <property type="entry name" value="REJ"/>
    <property type="match status" value="1"/>
</dbReference>
<feature type="transmembrane region" description="Helical" evidence="8">
    <location>
        <begin position="2494"/>
        <end position="2519"/>
    </location>
</feature>
<dbReference type="Pfam" id="PF01477">
    <property type="entry name" value="PLAT"/>
    <property type="match status" value="1"/>
</dbReference>
<dbReference type="InterPro" id="IPR002859">
    <property type="entry name" value="PKD/REJ-like"/>
</dbReference>
<evidence type="ECO:0000256" key="1">
    <source>
        <dbReference type="ARBA" id="ARBA00004141"/>
    </source>
</evidence>
<feature type="transmembrane region" description="Helical" evidence="8">
    <location>
        <begin position="2340"/>
        <end position="2361"/>
    </location>
</feature>
<dbReference type="GO" id="GO:0050982">
    <property type="term" value="P:detection of mechanical stimulus"/>
    <property type="evidence" value="ECO:0007669"/>
    <property type="project" value="TreeGrafter"/>
</dbReference>
<sequence length="2634" mass="302244">MKIFTFFTIFNFVIIYLKSVEILIEKTHYPTFKSINISVYFDYFNNTEYRIYFGDGNFTTFNSFMSSVEEKPIIFNYSYSIPQLYTIIVNVTNSSLSDSDKIDIIVQHEINQLQATHIIIPPRTVRMHIFSAETLHEPTNVTCMITSLTSENNTNITKNDVNLTQGFTALLLYDSSFNERYKRNVVIFIKCNNQVSSSNRSYVATLEEAIKDVSILLPKTLLWTNLPFDIIATAIYGTNITLEITIGNNYIVFNREFHGPGIFDNMTTTVSDPGIYSLRANFSNSVNYTITYGPNLIVQSPITIANISLFYLKPRSFQINIRQIGSSIVPTNVSCRAKFGNESTELFSNVNLIKGFELNFTMNRIYNEKQYKNITILGECSNLITILDFQWNVTLIEEITGLNVSFRNLFNYTISVNRSFELSVEVLTGDDVQLFIFDGDNSRIEVILDKLERFNHSYPNPGIFTPTITVNNTVNELSHLLKPITVQVPIYDLKLTGPNNISIGEYYTNFTIMVNTKSDPPTDVFCSLIFLENSTEFVHQPDLSKIKKSSQKTIQFNTINYVGFNRTLNLTCKNLVSTQNFLYYINIYEKIENFMFTMEKAIMKPFEKQLFLLNITSGSFVKFQLIIGYNLSVFELSYPNISTFQRSVNFTYYFKDIGNYTVKAIVENGFNRQTIEKVIIVQNVIENVTFTSNKTVFWTPGIIIYELSSLSHQSNLTNIYCTISFNNVIKRDEYIPLLEPSQTIVFSQSFSIKDIGTINTTILCRNLISEKYLSTTTKLLLDEVIISYLLSNDTATINNYIVIEARIKRMAKDSCFVFDLNTDNPKTKFAYGISKVCRDYALVNAIDYKQIDNQQDTITFNYQFIKIGTFNISLKGFNSVSEDYKWTVVNIIDLSCSISNVTFPNEYLIENSPKVVLKSHNILITPLIRIDCQRTKHTTVEWKLFNMDTNNLLYTTSNSSVFIEKRTLNIGQYKIQYFIHMTNFSQFNHTYSLYFNIEVSPLYLDLGGKKDAVLTFGEKLNYDSGLLSYDPDNYPDEKLKGILFKYFCKQKGENYLFDEKFLGYDPKNVPDIKKFKQNGGCFGHGPGFVGSNTDGKFTIDSLHMLPNRQYFFQVRMVSNVGNREKSLNFTITIPILLAPRIEIRCISNCQRTKTVSKAIKMQVQCFSNCFVLKRPMTYKWTLYQLNNGQLIEQRTKAIINQHLNTNEIINFLPNEIQNGFQYNLKVEGAFDDVSENTSYSVIFLINRPPYGGSCGINPLSGKATIDLFDISCHNWKEFETLQGSRGLLYEFKARPKGADVDQNFLLHSSYEPNITNIMLPLGDDDNHLTEIEVLPPSEDDNDKVLETSLNVVEGDKLKKEFESADYTSVSATLYSVTSVLNENTIEKSERPLNADEREKEKERFCDERAKKMKIRRGMVDYAVKIPLKSTKEIEQNNEIINKLVNNPIEVDIPSQEDLAERIANINEAVNKEDLSKSERDKISIDLIRTTAKMTIAANNYREDVQAAQNIEGNSNGEDYHCDNIIDLKNNNPIDDEGTNTKLKNVMGNVVNVVESVTDKLLESSVINKPINIELDTMDIHMEKTNPNLIKNTSYDSQYGSFELHSVKTESISCIGRKLILSNINPYMWHNSSEKVTSTVATFQLNPCDNLKRKKRNTIAKIAAEFSLSLNVDPNDVNQTLIIVVSLASSTSTTHCSNCTYNLLKYGFKASYPSVKKWNGKVWNSCDNDDCKFQEESLSSKVKFKSNLLGSLGTGLDLAPNTIDFEEVFTDLGKKLADNAAVFGTICALIIIFFPLAIMIRRLDLRDEILWQASPLVDNHEEDKFEYEVHVFTGNKRKAATTSHVYMIVYGTDADTGRRRLASQTVTSFKEGSMNAFKLTTPFSLGSIVCLKLYLRQVPTKDDTYEPFDPWFVSRIVIIDKASNVWYNFDCDKWLSDVHYGSRTDLVVLASRNVNQPAIDQLFKRNLKQRITDDHLWISIGARRTKSRFTRLQRFTVCYVALFLSMIASCMFYKEDGSLRKQTNSVTISLNEFYVGLANAYLTQYEDHIGEMNKLDVEHLSHIPKELNIREKLKKSQEDIKKMKYEKMIKDRMNNMIKDIVLHSIFLILVTYVCFTNQSSEFFYQNRAIKNTLVNFTNVTDHSKLWKWTNYDIRYTTELNHMRFSSVRLFQQRVQSEDCKIYDYLEVLFEYHRCFGAISDKTLSTQDYSPNWDFFRTAKSHVAFSYSKSEKGYSISLGRDPKKALDLVRTLKRYGWTDRQTRILTLDLTILNHDIISQAVWKFKMDLTGGILTSFRSDSLILYRYTGAIGVVTLILEILSLLSWLSIIIKFVLSYYKDKTLPGIFLILSMVFFTCSIGFYTYRTLIGVKAVEDVMNSKERYVDLSYFFNAHYYFIMLIGISGFFGELHLLSMLKISRTISVLVCTLKKAGSGLLSIAFCTTIIFIGYSCWGYVVMGSTTESYKSFKFTCYALIDTVFGHLDFVKLSLTSGTMGKVFIISYGCVMIYLILNIFITTLNGFLVAVKTDPRVLPVDHEVFQFIIKNLKTIIKENLEDKVVKKTPIEEKDNLLSLLRKTNSLEEKIVAMENLNNKLFNRMFIKMLTPLTNNTLTANEKISMPDNDAEILEKELLRIINS</sequence>
<feature type="transmembrane region" description="Helical" evidence="8">
    <location>
        <begin position="2300"/>
        <end position="2328"/>
    </location>
</feature>
<dbReference type="PROSITE" id="PS50095">
    <property type="entry name" value="PLAT"/>
    <property type="match status" value="1"/>
</dbReference>
<dbReference type="SMART" id="SM00089">
    <property type="entry name" value="PKD"/>
    <property type="match status" value="2"/>
</dbReference>
<feature type="domain" description="PLAT" evidence="9">
    <location>
        <begin position="1824"/>
        <end position="1948"/>
    </location>
</feature>
<evidence type="ECO:0000256" key="6">
    <source>
        <dbReference type="ARBA" id="ARBA00023136"/>
    </source>
</evidence>
<evidence type="ECO:0000256" key="3">
    <source>
        <dbReference type="ARBA" id="ARBA00022692"/>
    </source>
</evidence>
<keyword evidence="5 8" id="KW-1133">Transmembrane helix</keyword>